<evidence type="ECO:0000313" key="5">
    <source>
        <dbReference type="EMBL" id="QBZ63869.1"/>
    </source>
</evidence>
<dbReference type="GO" id="GO:0000139">
    <property type="term" value="C:Golgi membrane"/>
    <property type="evidence" value="ECO:0007669"/>
    <property type="project" value="TreeGrafter"/>
</dbReference>
<dbReference type="InterPro" id="IPR009771">
    <property type="entry name" value="RIC1_C"/>
</dbReference>
<dbReference type="Pfam" id="PF25440">
    <property type="entry name" value="Beta-prop_RIC1_2nd"/>
    <property type="match status" value="1"/>
</dbReference>
<dbReference type="GO" id="GO:0006886">
    <property type="term" value="P:intracellular protein transport"/>
    <property type="evidence" value="ECO:0007669"/>
    <property type="project" value="InterPro"/>
</dbReference>
<gene>
    <name evidence="5" type="ORF">PoMZ_05560</name>
</gene>
<dbReference type="EMBL" id="CP034209">
    <property type="protein sequence ID" value="QBZ63869.1"/>
    <property type="molecule type" value="Genomic_DNA"/>
</dbReference>
<protein>
    <recommendedName>
        <fullName evidence="4">RIC1 C-terminal alpha solenoid region domain-containing protein</fullName>
    </recommendedName>
</protein>
<accession>A0A4P7NNU3</accession>
<dbReference type="Proteomes" id="UP000294847">
    <property type="component" value="Chromosome 6"/>
</dbReference>
<feature type="region of interest" description="Disordered" evidence="3">
    <location>
        <begin position="1058"/>
        <end position="1118"/>
    </location>
</feature>
<feature type="domain" description="RIC1 C-terminal alpha solenoid region" evidence="4">
    <location>
        <begin position="874"/>
        <end position="1044"/>
    </location>
</feature>
<dbReference type="InterPro" id="IPR015943">
    <property type="entry name" value="WD40/YVTN_repeat-like_dom_sf"/>
</dbReference>
<comment type="subcellular location">
    <subcellularLocation>
        <location evidence="1">Membrane</location>
    </subcellularLocation>
</comment>
<feature type="region of interest" description="Disordered" evidence="3">
    <location>
        <begin position="26"/>
        <end position="74"/>
    </location>
</feature>
<feature type="compositionally biased region" description="Low complexity" evidence="3">
    <location>
        <begin position="1089"/>
        <end position="1118"/>
    </location>
</feature>
<dbReference type="VEuPathDB" id="FungiDB:M_BR32_EuGene_00095741"/>
<reference evidence="5 6" key="1">
    <citation type="journal article" date="2019" name="Mol. Biol. Evol.">
        <title>Blast fungal genomes show frequent chromosomal changes, gene gains and losses, and effector gene turnover.</title>
        <authorList>
            <person name="Gomez Luciano L.B."/>
            <person name="Jason Tsai I."/>
            <person name="Chuma I."/>
            <person name="Tosa Y."/>
            <person name="Chen Y.H."/>
            <person name="Li J.Y."/>
            <person name="Li M.Y."/>
            <person name="Jade Lu M.Y."/>
            <person name="Nakayashiki H."/>
            <person name="Li W.H."/>
        </authorList>
    </citation>
    <scope>NUCLEOTIDE SEQUENCE [LARGE SCALE GENOMIC DNA]</scope>
    <source>
        <strain evidence="5">MZ5-1-6</strain>
    </source>
</reference>
<name>A0A4P7NNU3_PYROR</name>
<dbReference type="InterPro" id="IPR036322">
    <property type="entry name" value="WD40_repeat_dom_sf"/>
</dbReference>
<evidence type="ECO:0000256" key="2">
    <source>
        <dbReference type="ARBA" id="ARBA00023136"/>
    </source>
</evidence>
<dbReference type="SUPFAM" id="SSF50978">
    <property type="entry name" value="WD40 repeat-like"/>
    <property type="match status" value="2"/>
</dbReference>
<proteinExistence type="predicted"/>
<dbReference type="OMA" id="MVYDRAM"/>
<organism evidence="5 6">
    <name type="scientific">Pyricularia oryzae</name>
    <name type="common">Rice blast fungus</name>
    <name type="synonym">Magnaporthe oryzae</name>
    <dbReference type="NCBI Taxonomy" id="318829"/>
    <lineage>
        <taxon>Eukaryota</taxon>
        <taxon>Fungi</taxon>
        <taxon>Dikarya</taxon>
        <taxon>Ascomycota</taxon>
        <taxon>Pezizomycotina</taxon>
        <taxon>Sordariomycetes</taxon>
        <taxon>Sordariomycetidae</taxon>
        <taxon>Magnaporthales</taxon>
        <taxon>Pyriculariaceae</taxon>
        <taxon>Pyricularia</taxon>
    </lineage>
</organism>
<dbReference type="InterPro" id="IPR040096">
    <property type="entry name" value="Ric1"/>
</dbReference>
<keyword evidence="2" id="KW-0472">Membrane</keyword>
<dbReference type="GO" id="GO:0034066">
    <property type="term" value="C:Ric1-Rgp1 guanyl-nucleotide exchange factor complex"/>
    <property type="evidence" value="ECO:0007669"/>
    <property type="project" value="InterPro"/>
</dbReference>
<dbReference type="Pfam" id="PF07064">
    <property type="entry name" value="RIC1"/>
    <property type="match status" value="1"/>
</dbReference>
<evidence type="ECO:0000259" key="4">
    <source>
        <dbReference type="Pfam" id="PF07064"/>
    </source>
</evidence>
<dbReference type="GO" id="GO:0042147">
    <property type="term" value="P:retrograde transport, endosome to Golgi"/>
    <property type="evidence" value="ECO:0007669"/>
    <property type="project" value="TreeGrafter"/>
</dbReference>
<dbReference type="PANTHER" id="PTHR22746">
    <property type="entry name" value="RAB6A-GEF COMPLEX PARTNER PROTEIN 1"/>
    <property type="match status" value="1"/>
</dbReference>
<sequence>MYWPVGTPRVYATNSDNQDTNFGFVVSQDGLQSPGVDGDRPPLTHGESSSSTHDAILGPPQPSPLLTPATPTTPITPAIKSVEHAFNYDGDAQGLPQEPSPATSGNLATLLKEPILALRVARTGHLFAVITSTTMTIWQTKPTVVLAAVVRSQSSIKSYGTNVDLLLRPDSAIFVLHTSSGYLITYSLATDAEARVYRPAFATHTNVQRRRQSHAGGPGYDAPDQIMWGPGEGGGVRDVSVRFKMVIKVDAGIESALALDDELVVATRKPAAVQCIRWTPDSNGAQTTTEILGRMGWLDKKVTITEMTNDRPMNLSTWITSDGKAYAVQRTPGGQPNSETGQVDAKKLFKGYCFHTPCKEQERAERAVINARFSLIAIGCLDGQIRVYTVKDYAGNVPSSHVHTLPVSSSSAGRLMTLTYSPDGYCLFAGYEKGWATWSVYGKALSHGFNNDTAISQGNGEAWLEGIRDAAWIGGASEMLIIGMKHEAVWLLEMARSAVTGCYCSANLFRTVLQTTSSVMIYRGYDLPDLTTISAEPSLWHTSNIPSTYLLNQWPIRCTVVSPDGRYVAVSGRRGLAHYSVNSGRWKTFANEEMEEEFQVRGGMCWYQNILVAAVEVNRTYELRLYSREAVLDNTNIVHRVPMPSPVVLLTPSGEDSLLVYGHNNILYHFVFSTHSGSVQLVQVGHIVFHGIVRSPSRVRGLSWILPESHRLNGDPSDDVAVASVMFLVDGKLVILNPSLNEQGHLKYDMRVVAQSVEYYTCMWDQPFIDTLPPASDSALPPGSEHEGSLEQSLWMFDGGELRVWPDVQGVLDVVSPAGGDVPPTASLPTDFYPLSMLRSKGIILGVESELAQRRDINFSFFRFAIRTHLFLPELLRFYLQRNLANEALRLAQRYQSLAYFSHALEILLHHVLDEEVDSAPAPEDAILPRVLSLLSSFKDYLDVVVQCTRKTEVRSWRTLFAYLPPAQELFEESLLRGNLKTAGGYLLVLHTFDELSAAGEQSVRLLGRAMREGDWELCKELARFLAALDDSGETLREALESVDIKLDGDRHGAGVRNQLSMRLGVPSPSFSPGTERSRSRETTKRRSITGLGIISSGGSSDAGSDVGSTASSVLESS</sequence>
<dbReference type="AlphaFoldDB" id="A0A4P7NNU3"/>
<dbReference type="Gene3D" id="2.130.10.10">
    <property type="entry name" value="YVTN repeat-like/Quinoprotein amine dehydrogenase"/>
    <property type="match status" value="1"/>
</dbReference>
<evidence type="ECO:0000313" key="6">
    <source>
        <dbReference type="Proteomes" id="UP000294847"/>
    </source>
</evidence>
<dbReference type="GO" id="GO:0005829">
    <property type="term" value="C:cytosol"/>
    <property type="evidence" value="ECO:0007669"/>
    <property type="project" value="TreeGrafter"/>
</dbReference>
<evidence type="ECO:0000256" key="1">
    <source>
        <dbReference type="ARBA" id="ARBA00004370"/>
    </source>
</evidence>
<feature type="compositionally biased region" description="Basic and acidic residues" evidence="3">
    <location>
        <begin position="1076"/>
        <end position="1085"/>
    </location>
</feature>
<evidence type="ECO:0000256" key="3">
    <source>
        <dbReference type="SAM" id="MobiDB-lite"/>
    </source>
</evidence>
<feature type="region of interest" description="Disordered" evidence="3">
    <location>
        <begin position="207"/>
        <end position="226"/>
    </location>
</feature>
<dbReference type="PANTHER" id="PTHR22746:SF10">
    <property type="entry name" value="GUANINE NUCLEOTIDE EXCHANGE FACTOR SUBUNIT RIC1"/>
    <property type="match status" value="1"/>
</dbReference>